<dbReference type="SUPFAM" id="SSF53335">
    <property type="entry name" value="S-adenosyl-L-methionine-dependent methyltransferases"/>
    <property type="match status" value="1"/>
</dbReference>
<dbReference type="PANTHER" id="PTHR11579:SF0">
    <property type="entry name" value="PROTEIN-L-ISOASPARTATE(D-ASPARTATE) O-METHYLTRANSFERASE"/>
    <property type="match status" value="1"/>
</dbReference>
<dbReference type="Proteomes" id="UP000627838">
    <property type="component" value="Unassembled WGS sequence"/>
</dbReference>
<gene>
    <name evidence="12" type="ORF">H4W34_002122</name>
</gene>
<dbReference type="EC" id="2.1.1.77" evidence="3"/>
<name>A0ABR9JPE1_9ACTN</name>
<organism evidence="12 13">
    <name type="scientific">Actinomadura algeriensis</name>
    <dbReference type="NCBI Taxonomy" id="1679523"/>
    <lineage>
        <taxon>Bacteria</taxon>
        <taxon>Bacillati</taxon>
        <taxon>Actinomycetota</taxon>
        <taxon>Actinomycetes</taxon>
        <taxon>Streptosporangiales</taxon>
        <taxon>Thermomonosporaceae</taxon>
        <taxon>Actinomadura</taxon>
    </lineage>
</organism>
<evidence type="ECO:0000313" key="13">
    <source>
        <dbReference type="Proteomes" id="UP000627838"/>
    </source>
</evidence>
<comment type="caution">
    <text evidence="12">The sequence shown here is derived from an EMBL/GenBank/DDBJ whole genome shotgun (WGS) entry which is preliminary data.</text>
</comment>
<evidence type="ECO:0000256" key="5">
    <source>
        <dbReference type="ARBA" id="ARBA00022490"/>
    </source>
</evidence>
<proteinExistence type="inferred from homology"/>
<keyword evidence="5" id="KW-0963">Cytoplasm</keyword>
<dbReference type="Gene3D" id="3.40.50.150">
    <property type="entry name" value="Vaccinia Virus protein VP39"/>
    <property type="match status" value="1"/>
</dbReference>
<keyword evidence="13" id="KW-1185">Reference proteome</keyword>
<evidence type="ECO:0000256" key="2">
    <source>
        <dbReference type="ARBA" id="ARBA00005369"/>
    </source>
</evidence>
<dbReference type="EMBL" id="JADBDZ010000001">
    <property type="protein sequence ID" value="MBE1532289.1"/>
    <property type="molecule type" value="Genomic_DNA"/>
</dbReference>
<keyword evidence="7" id="KW-0808">Transferase</keyword>
<dbReference type="InterPro" id="IPR029063">
    <property type="entry name" value="SAM-dependent_MTases_sf"/>
</dbReference>
<keyword evidence="8" id="KW-0949">S-adenosyl-L-methionine</keyword>
<evidence type="ECO:0000256" key="8">
    <source>
        <dbReference type="ARBA" id="ARBA00022691"/>
    </source>
</evidence>
<accession>A0ABR9JPE1</accession>
<evidence type="ECO:0000256" key="10">
    <source>
        <dbReference type="ARBA" id="ARBA00031323"/>
    </source>
</evidence>
<evidence type="ECO:0000256" key="11">
    <source>
        <dbReference type="ARBA" id="ARBA00031350"/>
    </source>
</evidence>
<dbReference type="RefSeq" id="WP_192759005.1">
    <property type="nucleotide sequence ID" value="NZ_JADBDZ010000001.1"/>
</dbReference>
<evidence type="ECO:0000313" key="12">
    <source>
        <dbReference type="EMBL" id="MBE1532289.1"/>
    </source>
</evidence>
<reference evidence="12 13" key="1">
    <citation type="submission" date="2020-10" db="EMBL/GenBank/DDBJ databases">
        <title>Sequencing the genomes of 1000 actinobacteria strains.</title>
        <authorList>
            <person name="Klenk H.-P."/>
        </authorList>
    </citation>
    <scope>NUCLEOTIDE SEQUENCE [LARGE SCALE GENOMIC DNA]</scope>
    <source>
        <strain evidence="12 13">DSM 46744</strain>
    </source>
</reference>
<keyword evidence="6" id="KW-0489">Methyltransferase</keyword>
<evidence type="ECO:0000256" key="9">
    <source>
        <dbReference type="ARBA" id="ARBA00030757"/>
    </source>
</evidence>
<sequence>MTTLDLVTHSPDGESRGLAFRVGDIFPMDPNLDLASEIDARATEARPWGLRFLVPSRGTGTGYTAAVLSVLVGAANVTSVEVDADVAARAVANLAAAGFDPLVVVGDGTDGHAGRAPYDRVHATCAVARVPYAWVEQTRPGGVIVAPWQPIPGYGWRLRLTCLGSRAIGRFHGTAGYMMSRGQRDVGRWNPHHYADASTTWTRLDPRTVGRAGPGFVLTVLGRCPGLGMFSMENDDGSFSLLMFERGAPDGSWASCDWEPGGTDYEVVQYGDRSLWDEVAGAFGWWVRHDRPDVDRFGLTVTPDGERLWLDEPVRGL</sequence>
<evidence type="ECO:0000256" key="6">
    <source>
        <dbReference type="ARBA" id="ARBA00022603"/>
    </source>
</evidence>
<evidence type="ECO:0000256" key="3">
    <source>
        <dbReference type="ARBA" id="ARBA00011890"/>
    </source>
</evidence>
<evidence type="ECO:0000256" key="4">
    <source>
        <dbReference type="ARBA" id="ARBA00013346"/>
    </source>
</evidence>
<evidence type="ECO:0000256" key="7">
    <source>
        <dbReference type="ARBA" id="ARBA00022679"/>
    </source>
</evidence>
<comment type="similarity">
    <text evidence="2">Belongs to the methyltransferase superfamily. L-isoaspartyl/D-aspartyl protein methyltransferase family.</text>
</comment>
<protein>
    <recommendedName>
        <fullName evidence="4">Protein-L-isoaspartate O-methyltransferase</fullName>
        <ecNumber evidence="3">2.1.1.77</ecNumber>
    </recommendedName>
    <alternativeName>
        <fullName evidence="11">L-isoaspartyl protein carboxyl methyltransferase</fullName>
    </alternativeName>
    <alternativeName>
        <fullName evidence="9">Protein L-isoaspartyl methyltransferase</fullName>
    </alternativeName>
    <alternativeName>
        <fullName evidence="10">Protein-beta-aspartate methyltransferase</fullName>
    </alternativeName>
</protein>
<dbReference type="InterPro" id="IPR000682">
    <property type="entry name" value="PCMT"/>
</dbReference>
<comment type="subcellular location">
    <subcellularLocation>
        <location evidence="1">Cytoplasm</location>
    </subcellularLocation>
</comment>
<dbReference type="PANTHER" id="PTHR11579">
    <property type="entry name" value="PROTEIN-L-ISOASPARTATE O-METHYLTRANSFERASE"/>
    <property type="match status" value="1"/>
</dbReference>
<dbReference type="Pfam" id="PF01135">
    <property type="entry name" value="PCMT"/>
    <property type="match status" value="1"/>
</dbReference>
<evidence type="ECO:0000256" key="1">
    <source>
        <dbReference type="ARBA" id="ARBA00004496"/>
    </source>
</evidence>